<feature type="domain" description="HTH cro/C1-type" evidence="1">
    <location>
        <begin position="7"/>
        <end position="61"/>
    </location>
</feature>
<dbReference type="Pfam" id="PF00717">
    <property type="entry name" value="Peptidase_S24"/>
    <property type="match status" value="1"/>
</dbReference>
<dbReference type="InterPro" id="IPR001387">
    <property type="entry name" value="Cro/C1-type_HTH"/>
</dbReference>
<dbReference type="InterPro" id="IPR039418">
    <property type="entry name" value="LexA-like"/>
</dbReference>
<dbReference type="EMBL" id="QFMX01000001">
    <property type="protein sequence ID" value="PZO77060.1"/>
    <property type="molecule type" value="Genomic_DNA"/>
</dbReference>
<dbReference type="InterPro" id="IPR015927">
    <property type="entry name" value="Peptidase_S24_S26A/B/C"/>
</dbReference>
<dbReference type="SUPFAM" id="SSF51306">
    <property type="entry name" value="LexA/Signal peptidase"/>
    <property type="match status" value="1"/>
</dbReference>
<protein>
    <recommendedName>
        <fullName evidence="1">HTH cro/C1-type domain-containing protein</fullName>
    </recommendedName>
</protein>
<name>A0A2W4Z3Z0_9SPHN</name>
<dbReference type="AlphaFoldDB" id="A0A2W4Z3Z0"/>
<dbReference type="SMART" id="SM00530">
    <property type="entry name" value="HTH_XRE"/>
    <property type="match status" value="1"/>
</dbReference>
<evidence type="ECO:0000313" key="3">
    <source>
        <dbReference type="Proteomes" id="UP000249555"/>
    </source>
</evidence>
<comment type="caution">
    <text evidence="2">The sequence shown here is derived from an EMBL/GenBank/DDBJ whole genome shotgun (WGS) entry which is preliminary data.</text>
</comment>
<dbReference type="GO" id="GO:0003677">
    <property type="term" value="F:DNA binding"/>
    <property type="evidence" value="ECO:0007669"/>
    <property type="project" value="InterPro"/>
</dbReference>
<organism evidence="2 3">
    <name type="scientific">Sphingomonas taxi</name>
    <dbReference type="NCBI Taxonomy" id="1549858"/>
    <lineage>
        <taxon>Bacteria</taxon>
        <taxon>Pseudomonadati</taxon>
        <taxon>Pseudomonadota</taxon>
        <taxon>Alphaproteobacteria</taxon>
        <taxon>Sphingomonadales</taxon>
        <taxon>Sphingomonadaceae</taxon>
        <taxon>Sphingomonas</taxon>
    </lineage>
</organism>
<proteinExistence type="predicted"/>
<dbReference type="CDD" id="cd00093">
    <property type="entry name" value="HTH_XRE"/>
    <property type="match status" value="1"/>
</dbReference>
<dbReference type="InterPro" id="IPR010982">
    <property type="entry name" value="Lambda_DNA-bd_dom_sf"/>
</dbReference>
<dbReference type="Proteomes" id="UP000249555">
    <property type="component" value="Unassembled WGS sequence"/>
</dbReference>
<dbReference type="Pfam" id="PF13560">
    <property type="entry name" value="HTH_31"/>
    <property type="match status" value="1"/>
</dbReference>
<dbReference type="SUPFAM" id="SSF47413">
    <property type="entry name" value="lambda repressor-like DNA-binding domains"/>
    <property type="match status" value="1"/>
</dbReference>
<dbReference type="Gene3D" id="2.10.109.10">
    <property type="entry name" value="Umud Fragment, subunit A"/>
    <property type="match status" value="1"/>
</dbReference>
<evidence type="ECO:0000259" key="1">
    <source>
        <dbReference type="PROSITE" id="PS50943"/>
    </source>
</evidence>
<sequence>MDAGERIAELRGQRGWSRPELARRMATTPQQLERLEKGQRRLTMDWLQRAAAALETDVTTLVADADLTAVTAGAANAMPFKYEGASNQRMAENLPIYGTAIGTERLFEGDAVEQTMLNTGDTVGYLKRPTMLNGRGDVYGLYVQGSSMDPVFCEGATIVAETKRPPRIGDDVVVYLRPDDHNEDDGLRSRAVLVKRLVRRSGTWIELQQFSPALVFKIETAEILRVDRVMTLGDLLG</sequence>
<dbReference type="PROSITE" id="PS50943">
    <property type="entry name" value="HTH_CROC1"/>
    <property type="match status" value="1"/>
</dbReference>
<dbReference type="CDD" id="cd06529">
    <property type="entry name" value="S24_LexA-like"/>
    <property type="match status" value="1"/>
</dbReference>
<gene>
    <name evidence="2" type="ORF">DI640_01370</name>
</gene>
<accession>A0A2W4Z3Z0</accession>
<dbReference type="InterPro" id="IPR036286">
    <property type="entry name" value="LexA/Signal_pep-like_sf"/>
</dbReference>
<evidence type="ECO:0000313" key="2">
    <source>
        <dbReference type="EMBL" id="PZO77060.1"/>
    </source>
</evidence>
<reference evidence="2 3" key="1">
    <citation type="submission" date="2017-08" db="EMBL/GenBank/DDBJ databases">
        <title>Infants hospitalized years apart are colonized by the same room-sourced microbial strains.</title>
        <authorList>
            <person name="Brooks B."/>
            <person name="Olm M.R."/>
            <person name="Firek B.A."/>
            <person name="Baker R."/>
            <person name="Thomas B.C."/>
            <person name="Morowitz M.J."/>
            <person name="Banfield J.F."/>
        </authorList>
    </citation>
    <scope>NUCLEOTIDE SEQUENCE [LARGE SCALE GENOMIC DNA]</scope>
    <source>
        <strain evidence="2">S2_018_000_R3_119</strain>
    </source>
</reference>
<dbReference type="Gene3D" id="1.10.260.40">
    <property type="entry name" value="lambda repressor-like DNA-binding domains"/>
    <property type="match status" value="1"/>
</dbReference>